<dbReference type="GeneTree" id="ENSGT00940000169423"/>
<protein>
    <recommendedName>
        <fullName evidence="1">Dynein heavy chain C-terminal domain-containing protein</fullName>
    </recommendedName>
</protein>
<dbReference type="GO" id="GO:0045505">
    <property type="term" value="F:dynein intermediate chain binding"/>
    <property type="evidence" value="ECO:0007669"/>
    <property type="project" value="InterPro"/>
</dbReference>
<reference evidence="3" key="1">
    <citation type="journal article" date="2002" name="Science">
        <title>The draft genome of Ciona intestinalis: insights into chordate and vertebrate origins.</title>
        <authorList>
            <person name="Dehal P."/>
            <person name="Satou Y."/>
            <person name="Campbell R.K."/>
            <person name="Chapman J."/>
            <person name="Degnan B."/>
            <person name="De Tomaso A."/>
            <person name="Davidson B."/>
            <person name="Di Gregorio A."/>
            <person name="Gelpke M."/>
            <person name="Goodstein D.M."/>
            <person name="Harafuji N."/>
            <person name="Hastings K.E."/>
            <person name="Ho I."/>
            <person name="Hotta K."/>
            <person name="Huang W."/>
            <person name="Kawashima T."/>
            <person name="Lemaire P."/>
            <person name="Martinez D."/>
            <person name="Meinertzhagen I.A."/>
            <person name="Necula S."/>
            <person name="Nonaka M."/>
            <person name="Putnam N."/>
            <person name="Rash S."/>
            <person name="Saiga H."/>
            <person name="Satake M."/>
            <person name="Terry A."/>
            <person name="Yamada L."/>
            <person name="Wang H.G."/>
            <person name="Awazu S."/>
            <person name="Azumi K."/>
            <person name="Boore J."/>
            <person name="Branno M."/>
            <person name="Chin-Bow S."/>
            <person name="DeSantis R."/>
            <person name="Doyle S."/>
            <person name="Francino P."/>
            <person name="Keys D.N."/>
            <person name="Haga S."/>
            <person name="Hayashi H."/>
            <person name="Hino K."/>
            <person name="Imai K.S."/>
            <person name="Inaba K."/>
            <person name="Kano S."/>
            <person name="Kobayashi K."/>
            <person name="Kobayashi M."/>
            <person name="Lee B.I."/>
            <person name="Makabe K.W."/>
            <person name="Manohar C."/>
            <person name="Matassi G."/>
            <person name="Medina M."/>
            <person name="Mochizuki Y."/>
            <person name="Mount S."/>
            <person name="Morishita T."/>
            <person name="Miura S."/>
            <person name="Nakayama A."/>
            <person name="Nishizaka S."/>
            <person name="Nomoto H."/>
            <person name="Ohta F."/>
            <person name="Oishi K."/>
            <person name="Rigoutsos I."/>
            <person name="Sano M."/>
            <person name="Sasaki A."/>
            <person name="Sasakura Y."/>
            <person name="Shoguchi E."/>
            <person name="Shin-i T."/>
            <person name="Spagnuolo A."/>
            <person name="Stainier D."/>
            <person name="Suzuki M.M."/>
            <person name="Tassy O."/>
            <person name="Takatori N."/>
            <person name="Tokuoka M."/>
            <person name="Yagi K."/>
            <person name="Yoshizaki F."/>
            <person name="Wada S."/>
            <person name="Zhang C."/>
            <person name="Hyatt P.D."/>
            <person name="Larimer F."/>
            <person name="Detter C."/>
            <person name="Doggett N."/>
            <person name="Glavina T."/>
            <person name="Hawkins T."/>
            <person name="Richardson P."/>
            <person name="Lucas S."/>
            <person name="Kohara Y."/>
            <person name="Levine M."/>
            <person name="Satoh N."/>
            <person name="Rokhsar D.S."/>
        </authorList>
    </citation>
    <scope>NUCLEOTIDE SEQUENCE [LARGE SCALE GENOMIC DNA]</scope>
</reference>
<dbReference type="Proteomes" id="UP000008144">
    <property type="component" value="Unassembled WGS sequence"/>
</dbReference>
<sequence>LDLPPQTSISSSSSHPWVIDRGIFASHTHALLKSKKEVELWEVCYNALPKIPKAWGKEYVNDRIRKIGGQTPFNLFLQQELRQLYVLLTEIKKSLTSIKSSVESLDQFGDRLSDDDVIIANELSRSRIPRHWVELAGETAPPSSTPVSQWLSDIPQRV</sequence>
<organism evidence="2 3">
    <name type="scientific">Ciona intestinalis</name>
    <name type="common">Transparent sea squirt</name>
    <name type="synonym">Ascidia intestinalis</name>
    <dbReference type="NCBI Taxonomy" id="7719"/>
    <lineage>
        <taxon>Eukaryota</taxon>
        <taxon>Metazoa</taxon>
        <taxon>Chordata</taxon>
        <taxon>Tunicata</taxon>
        <taxon>Ascidiacea</taxon>
        <taxon>Phlebobranchia</taxon>
        <taxon>Cionidae</taxon>
        <taxon>Ciona</taxon>
    </lineage>
</organism>
<dbReference type="Gene3D" id="1.20.1270.280">
    <property type="match status" value="1"/>
</dbReference>
<dbReference type="AlphaFoldDB" id="H2XJQ0"/>
<dbReference type="InParanoid" id="H2XJQ0"/>
<dbReference type="HOGENOM" id="CLU_1673171_0_0_1"/>
<dbReference type="PANTHER" id="PTHR46961">
    <property type="entry name" value="DYNEIN HEAVY CHAIN 1, AXONEMAL-LIKE PROTEIN"/>
    <property type="match status" value="1"/>
</dbReference>
<dbReference type="PANTHER" id="PTHR46961:SF15">
    <property type="entry name" value="AAA+ ATPASE DOMAIN-CONTAINING PROTEIN"/>
    <property type="match status" value="1"/>
</dbReference>
<reference evidence="2" key="3">
    <citation type="submission" date="2025-09" db="UniProtKB">
        <authorList>
            <consortium name="Ensembl"/>
        </authorList>
    </citation>
    <scope>IDENTIFICATION</scope>
</reference>
<evidence type="ECO:0000313" key="3">
    <source>
        <dbReference type="Proteomes" id="UP000008144"/>
    </source>
</evidence>
<evidence type="ECO:0000259" key="1">
    <source>
        <dbReference type="Pfam" id="PF18199"/>
    </source>
</evidence>
<accession>H2XJQ0</accession>
<dbReference type="Pfam" id="PF18199">
    <property type="entry name" value="Dynein_C"/>
    <property type="match status" value="1"/>
</dbReference>
<name>H2XJQ0_CIOIN</name>
<dbReference type="InterPro" id="IPR026983">
    <property type="entry name" value="DHC"/>
</dbReference>
<dbReference type="GO" id="GO:0051959">
    <property type="term" value="F:dynein light intermediate chain binding"/>
    <property type="evidence" value="ECO:0007669"/>
    <property type="project" value="InterPro"/>
</dbReference>
<proteinExistence type="predicted"/>
<feature type="domain" description="Dynein heavy chain C-terminal" evidence="1">
    <location>
        <begin position="33"/>
        <end position="158"/>
    </location>
</feature>
<dbReference type="InterPro" id="IPR041228">
    <property type="entry name" value="Dynein_C"/>
</dbReference>
<reference evidence="2" key="2">
    <citation type="submission" date="2025-08" db="UniProtKB">
        <authorList>
            <consortium name="Ensembl"/>
        </authorList>
    </citation>
    <scope>IDENTIFICATION</scope>
</reference>
<dbReference type="GO" id="GO:0007018">
    <property type="term" value="P:microtubule-based movement"/>
    <property type="evidence" value="ECO:0007669"/>
    <property type="project" value="InterPro"/>
</dbReference>
<keyword evidence="3" id="KW-1185">Reference proteome</keyword>
<evidence type="ECO:0000313" key="2">
    <source>
        <dbReference type="Ensembl" id="ENSCINP00000029882.1"/>
    </source>
</evidence>
<dbReference type="GO" id="GO:0030286">
    <property type="term" value="C:dynein complex"/>
    <property type="evidence" value="ECO:0007669"/>
    <property type="project" value="InterPro"/>
</dbReference>
<dbReference type="Ensembl" id="ENSCINT00000036507.1">
    <property type="protein sequence ID" value="ENSCINP00000029882.1"/>
    <property type="gene ID" value="ENSCING00000022680.1"/>
</dbReference>